<evidence type="ECO:0000313" key="4">
    <source>
        <dbReference type="Proteomes" id="UP000031637"/>
    </source>
</evidence>
<dbReference type="HOGENOM" id="CLU_106606_1_0_4"/>
<feature type="chain" id="PRO_5004795863" evidence="2">
    <location>
        <begin position="24"/>
        <end position="193"/>
    </location>
</feature>
<dbReference type="Proteomes" id="UP000031637">
    <property type="component" value="Chromosome"/>
</dbReference>
<dbReference type="RefSeq" id="WP_052473485.1">
    <property type="nucleotide sequence ID" value="NZ_AP012547.1"/>
</dbReference>
<dbReference type="Pfam" id="PF09676">
    <property type="entry name" value="TraV"/>
    <property type="match status" value="1"/>
</dbReference>
<dbReference type="PROSITE" id="PS51257">
    <property type="entry name" value="PROKAR_LIPOPROTEIN"/>
    <property type="match status" value="1"/>
</dbReference>
<dbReference type="AlphaFoldDB" id="W0SID6"/>
<feature type="signal peptide" evidence="2">
    <location>
        <begin position="1"/>
        <end position="23"/>
    </location>
</feature>
<organism evidence="3 4">
    <name type="scientific">Sulfuritalea hydrogenivorans sk43H</name>
    <dbReference type="NCBI Taxonomy" id="1223802"/>
    <lineage>
        <taxon>Bacteria</taxon>
        <taxon>Pseudomonadati</taxon>
        <taxon>Pseudomonadota</taxon>
        <taxon>Betaproteobacteria</taxon>
        <taxon>Nitrosomonadales</taxon>
        <taxon>Sterolibacteriaceae</taxon>
        <taxon>Sulfuritalea</taxon>
    </lineage>
</organism>
<dbReference type="InterPro" id="IPR014118">
    <property type="entry name" value="T4SS_TraV"/>
</dbReference>
<keyword evidence="2" id="KW-0732">Signal</keyword>
<evidence type="ECO:0000313" key="3">
    <source>
        <dbReference type="EMBL" id="BAO29693.1"/>
    </source>
</evidence>
<name>W0SID6_9PROT</name>
<keyword evidence="4" id="KW-1185">Reference proteome</keyword>
<accession>W0SID6</accession>
<reference evidence="3 4" key="1">
    <citation type="journal article" date="2014" name="Syst. Appl. Microbiol.">
        <title>Complete genomes of freshwater sulfur oxidizers Sulfuricella denitrificans skB26 and Sulfuritalea hydrogenivorans sk43H: genetic insights into the sulfur oxidation pathway of betaproteobacteria.</title>
        <authorList>
            <person name="Watanabe T."/>
            <person name="Kojima H."/>
            <person name="Fukui M."/>
        </authorList>
    </citation>
    <scope>NUCLEOTIDE SEQUENCE [LARGE SCALE GENOMIC DNA]</scope>
    <source>
        <strain evidence="3">DSM22779</strain>
    </source>
</reference>
<gene>
    <name evidence="3" type="ORF">SUTH_01901</name>
</gene>
<protein>
    <submittedName>
        <fullName evidence="3">Type IV conjugative transfer system protein TraV</fullName>
    </submittedName>
</protein>
<evidence type="ECO:0000256" key="2">
    <source>
        <dbReference type="SAM" id="SignalP"/>
    </source>
</evidence>
<proteinExistence type="predicted"/>
<dbReference type="EMBL" id="AP012547">
    <property type="protein sequence ID" value="BAO29693.1"/>
    <property type="molecule type" value="Genomic_DNA"/>
</dbReference>
<feature type="compositionally biased region" description="Polar residues" evidence="1">
    <location>
        <begin position="55"/>
        <end position="65"/>
    </location>
</feature>
<evidence type="ECO:0000256" key="1">
    <source>
        <dbReference type="SAM" id="MobiDB-lite"/>
    </source>
</evidence>
<feature type="region of interest" description="Disordered" evidence="1">
    <location>
        <begin position="55"/>
        <end position="74"/>
    </location>
</feature>
<dbReference type="STRING" id="1223802.SUTH_01901"/>
<dbReference type="KEGG" id="shd:SUTH_01901"/>
<feature type="region of interest" description="Disordered" evidence="1">
    <location>
        <begin position="144"/>
        <end position="193"/>
    </location>
</feature>
<sequence>MKASMIRLLPLALALTGCSSLMTGLDGQGGFSCKAPDGISCASLSGVYANAVQNNLPGQRPQGNASKPADSGQVSARLTKNSLQAGDPLRSAQKVRRVWLAPWEDEDEVLHDQSYFYMVVDAGRWQIDHSRRQATERYRPIMAPKAFAPQAPEAGERQSLQMDRVSPVLPSQSASPLLMPPPRPAGSTAGVLE</sequence>